<reference evidence="4" key="1">
    <citation type="submission" date="2023-06" db="EMBL/GenBank/DDBJ databases">
        <title>Genomic analysis of the entomopathogenic nematode Steinernema hermaphroditum.</title>
        <authorList>
            <person name="Schwarz E.M."/>
            <person name="Heppert J.K."/>
            <person name="Baniya A."/>
            <person name="Schwartz H.T."/>
            <person name="Tan C.-H."/>
            <person name="Antoshechkin I."/>
            <person name="Sternberg P.W."/>
            <person name="Goodrich-Blair H."/>
            <person name="Dillman A.R."/>
        </authorList>
    </citation>
    <scope>NUCLEOTIDE SEQUENCE</scope>
    <source>
        <strain evidence="4">PS9179</strain>
        <tissue evidence="4">Whole animal</tissue>
    </source>
</reference>
<evidence type="ECO:0000313" key="5">
    <source>
        <dbReference type="Proteomes" id="UP001175271"/>
    </source>
</evidence>
<keyword evidence="1" id="KW-1015">Disulfide bond</keyword>
<keyword evidence="5" id="KW-1185">Reference proteome</keyword>
<name>A0AA39LPP0_9BILA</name>
<feature type="signal peptide" evidence="2">
    <location>
        <begin position="1"/>
        <end position="19"/>
    </location>
</feature>
<dbReference type="InterPro" id="IPR011001">
    <property type="entry name" value="Saposin-like"/>
</dbReference>
<dbReference type="PROSITE" id="PS50015">
    <property type="entry name" value="SAP_B"/>
    <property type="match status" value="1"/>
</dbReference>
<evidence type="ECO:0000313" key="4">
    <source>
        <dbReference type="EMBL" id="KAK0405436.1"/>
    </source>
</evidence>
<organism evidence="4 5">
    <name type="scientific">Steinernema hermaphroditum</name>
    <dbReference type="NCBI Taxonomy" id="289476"/>
    <lineage>
        <taxon>Eukaryota</taxon>
        <taxon>Metazoa</taxon>
        <taxon>Ecdysozoa</taxon>
        <taxon>Nematoda</taxon>
        <taxon>Chromadorea</taxon>
        <taxon>Rhabditida</taxon>
        <taxon>Tylenchina</taxon>
        <taxon>Panagrolaimomorpha</taxon>
        <taxon>Strongyloidoidea</taxon>
        <taxon>Steinernematidae</taxon>
        <taxon>Steinernema</taxon>
    </lineage>
</organism>
<dbReference type="InterPro" id="IPR008139">
    <property type="entry name" value="SaposinB_dom"/>
</dbReference>
<dbReference type="Gene3D" id="1.10.225.10">
    <property type="entry name" value="Saposin-like"/>
    <property type="match status" value="1"/>
</dbReference>
<feature type="chain" id="PRO_5041439790" description="Saposin B-type domain-containing protein" evidence="2">
    <location>
        <begin position="20"/>
        <end position="107"/>
    </location>
</feature>
<evidence type="ECO:0000259" key="3">
    <source>
        <dbReference type="PROSITE" id="PS50015"/>
    </source>
</evidence>
<dbReference type="EMBL" id="JAUCMV010000004">
    <property type="protein sequence ID" value="KAK0405436.1"/>
    <property type="molecule type" value="Genomic_DNA"/>
</dbReference>
<dbReference type="SUPFAM" id="SSF47862">
    <property type="entry name" value="Saposin"/>
    <property type="match status" value="1"/>
</dbReference>
<sequence length="107" mass="11923">MKLLAALLLVCCLTASSNATSNFCNFCLRLIKEVQVGAHRFSKKETLIQKAEGICEKFGQEIDALGGESTLVEVPCITMFVNKFDTMAYEIRTHADPMMVCQKIRIC</sequence>
<keyword evidence="2" id="KW-0732">Signal</keyword>
<feature type="domain" description="Saposin B-type" evidence="3">
    <location>
        <begin position="20"/>
        <end position="107"/>
    </location>
</feature>
<protein>
    <recommendedName>
        <fullName evidence="3">Saposin B-type domain-containing protein</fullName>
    </recommendedName>
</protein>
<dbReference type="Proteomes" id="UP001175271">
    <property type="component" value="Unassembled WGS sequence"/>
</dbReference>
<evidence type="ECO:0000256" key="2">
    <source>
        <dbReference type="SAM" id="SignalP"/>
    </source>
</evidence>
<proteinExistence type="predicted"/>
<gene>
    <name evidence="4" type="ORF">QR680_017994</name>
</gene>
<comment type="caution">
    <text evidence="4">The sequence shown here is derived from an EMBL/GenBank/DDBJ whole genome shotgun (WGS) entry which is preliminary data.</text>
</comment>
<dbReference type="AlphaFoldDB" id="A0AA39LPP0"/>
<evidence type="ECO:0000256" key="1">
    <source>
        <dbReference type="ARBA" id="ARBA00023157"/>
    </source>
</evidence>
<accession>A0AA39LPP0</accession>